<protein>
    <recommendedName>
        <fullName evidence="3">Lipoprotein</fullName>
    </recommendedName>
</protein>
<gene>
    <name evidence="1" type="ORF">T23_05350</name>
</gene>
<dbReference type="RefSeq" id="WP_161831130.1">
    <property type="nucleotide sequence ID" value="NZ_AP028127.1"/>
</dbReference>
<accession>A0ABM8IMT9</accession>
<proteinExistence type="predicted"/>
<keyword evidence="2" id="KW-1185">Reference proteome</keyword>
<dbReference type="EMBL" id="AP028127">
    <property type="protein sequence ID" value="BEH90433.1"/>
    <property type="molecule type" value="Genomic_DNA"/>
</dbReference>
<organism evidence="1 2">
    <name type="scientific">Turicibacter faecis</name>
    <dbReference type="NCBI Taxonomy" id="2963365"/>
    <lineage>
        <taxon>Bacteria</taxon>
        <taxon>Bacillati</taxon>
        <taxon>Bacillota</taxon>
        <taxon>Erysipelotrichia</taxon>
        <taxon>Erysipelotrichales</taxon>
        <taxon>Turicibacteraceae</taxon>
        <taxon>Turicibacter</taxon>
    </lineage>
</organism>
<dbReference type="Proteomes" id="UP001432099">
    <property type="component" value="Chromosome"/>
</dbReference>
<reference evidence="1" key="1">
    <citation type="journal article" date="2024" name="Int. J. Syst. Evol. Microbiol.">
        <title>Turicibacter faecis sp. nov., isolated from faeces of heart failure mouse model.</title>
        <authorList>
            <person name="Imamura Y."/>
            <person name="Motooka D."/>
            <person name="Nakajima Y."/>
            <person name="Ito S."/>
            <person name="Kitakaze M."/>
            <person name="Iida T."/>
            <person name="Nakamura S."/>
        </authorList>
    </citation>
    <scope>NUCLEOTIDE SEQUENCE</scope>
    <source>
        <strain evidence="1">TC023</strain>
    </source>
</reference>
<evidence type="ECO:0000313" key="2">
    <source>
        <dbReference type="Proteomes" id="UP001432099"/>
    </source>
</evidence>
<sequence>MKRLLVALSLATIPLYGCHNGNLDSSINEEENWKAQEIVVLKADESTVVKRLSQEVEIVHFIGSLQLDQWKVATLPKGLTLLGTFSFNQEETVKFGHDGLSSKENHRCDLLYYEDSRYVTLKVIGFQIHFEIPPHDARELQSYFTDK</sequence>
<evidence type="ECO:0008006" key="3">
    <source>
        <dbReference type="Google" id="ProtNLM"/>
    </source>
</evidence>
<name>A0ABM8IMT9_9FIRM</name>
<evidence type="ECO:0000313" key="1">
    <source>
        <dbReference type="EMBL" id="BEH90433.1"/>
    </source>
</evidence>